<sequence>MLQPDHALFLVRTFNVRTSKIKQCCEENYIRMDKSKNFKTNIDPLLSTLMSKDRDTYHQAVKKLKDENEIKSLMPWGPSSSIAATRQG</sequence>
<evidence type="ECO:0000313" key="2">
    <source>
        <dbReference type="Proteomes" id="UP000578531"/>
    </source>
</evidence>
<comment type="caution">
    <text evidence="1">The sequence shown here is derived from an EMBL/GenBank/DDBJ whole genome shotgun (WGS) entry which is preliminary data.</text>
</comment>
<protein>
    <submittedName>
        <fullName evidence="1">Uncharacterized protein</fullName>
    </submittedName>
</protein>
<organism evidence="1 2">
    <name type="scientific">Letharia columbiana</name>
    <dbReference type="NCBI Taxonomy" id="112416"/>
    <lineage>
        <taxon>Eukaryota</taxon>
        <taxon>Fungi</taxon>
        <taxon>Dikarya</taxon>
        <taxon>Ascomycota</taxon>
        <taxon>Pezizomycotina</taxon>
        <taxon>Lecanoromycetes</taxon>
        <taxon>OSLEUM clade</taxon>
        <taxon>Lecanoromycetidae</taxon>
        <taxon>Lecanorales</taxon>
        <taxon>Lecanorineae</taxon>
        <taxon>Parmeliaceae</taxon>
        <taxon>Letharia</taxon>
    </lineage>
</organism>
<dbReference type="AlphaFoldDB" id="A0A8H6FZ17"/>
<keyword evidence="2" id="KW-1185">Reference proteome</keyword>
<proteinExistence type="predicted"/>
<dbReference type="Proteomes" id="UP000578531">
    <property type="component" value="Unassembled WGS sequence"/>
</dbReference>
<reference evidence="1 2" key="1">
    <citation type="journal article" date="2020" name="Genomics">
        <title>Complete, high-quality genomes from long-read metagenomic sequencing of two wolf lichen thalli reveals enigmatic genome architecture.</title>
        <authorList>
            <person name="McKenzie S.K."/>
            <person name="Walston R.F."/>
            <person name="Allen J.L."/>
        </authorList>
    </citation>
    <scope>NUCLEOTIDE SEQUENCE [LARGE SCALE GENOMIC DNA]</scope>
    <source>
        <strain evidence="1">WasteWater2</strain>
    </source>
</reference>
<dbReference type="EMBL" id="JACCJC010000014">
    <property type="protein sequence ID" value="KAF6237381.1"/>
    <property type="molecule type" value="Genomic_DNA"/>
</dbReference>
<name>A0A8H6FZ17_9LECA</name>
<evidence type="ECO:0000313" key="1">
    <source>
        <dbReference type="EMBL" id="KAF6237381.1"/>
    </source>
</evidence>
<dbReference type="RefSeq" id="XP_037166705.1">
    <property type="nucleotide sequence ID" value="XM_037306195.1"/>
</dbReference>
<dbReference type="GeneID" id="59285936"/>
<gene>
    <name evidence="1" type="ORF">HO173_004271</name>
</gene>
<accession>A0A8H6FZ17</accession>